<dbReference type="KEGG" id="serw:FY030_05745"/>
<dbReference type="GO" id="GO:0005829">
    <property type="term" value="C:cytosol"/>
    <property type="evidence" value="ECO:0007669"/>
    <property type="project" value="TreeGrafter"/>
</dbReference>
<sequence length="442" mass="44833">MNSVRTQGYVGVVGPGAAAPEQVEQAVEVGRLLAGHGLIVVTGGLGGVMAGAAAGCAQAGGLSLGLLPGTDRGAANPHLSLTVPTGMGEMRNALLVRSCDAMVAVGSSWGTVSEIALAARTGVPVVLLDGLRLFDQVPGAGDEVREPVHATTPAEAVAEVVRLLGVGGADEARSSQGEAAEKGRPGAGSGTAGQDAVVLGVDRQAGSWVGVVLPVTGRGDAHLVSGADLSTLVERARSQAPVALVAVDIPVGLPDTGIRQADVLVRQRLSHRGSSVFPTPVREALAADTYAKAREVSVARTGGRSLSAQSYALRSAILDVDAYVRGTDRRAEEQEADGVGAGSRGRPAVVEAHPELSFAVMAGAPLHTRKKTPEGIGERVGLLTAQGIRLPPDLTGGRRGVDDVLDAAAAAWTAARVVAGRAERIPAKPERFSDGLDAAMWV</sequence>
<name>A0A5J6VA98_9MICO</name>
<keyword evidence="3" id="KW-1185">Reference proteome</keyword>
<dbReference type="OrthoDB" id="9811476at2"/>
<feature type="region of interest" description="Disordered" evidence="1">
    <location>
        <begin position="171"/>
        <end position="193"/>
    </location>
</feature>
<dbReference type="Proteomes" id="UP000326546">
    <property type="component" value="Chromosome"/>
</dbReference>
<dbReference type="InterPro" id="IPR005268">
    <property type="entry name" value="CHP00725"/>
</dbReference>
<proteinExistence type="predicted"/>
<dbReference type="AlphaFoldDB" id="A0A5J6VA98"/>
<dbReference type="PANTHER" id="PTHR43393:SF3">
    <property type="entry name" value="LYSINE DECARBOXYLASE-LIKE PROTEIN"/>
    <property type="match status" value="1"/>
</dbReference>
<dbReference type="InterPro" id="IPR041164">
    <property type="entry name" value="LDcluster4"/>
</dbReference>
<dbReference type="EMBL" id="CP044427">
    <property type="protein sequence ID" value="QFG70173.1"/>
    <property type="molecule type" value="Genomic_DNA"/>
</dbReference>
<evidence type="ECO:0000313" key="2">
    <source>
        <dbReference type="EMBL" id="QFG70173.1"/>
    </source>
</evidence>
<dbReference type="InterPro" id="IPR007362">
    <property type="entry name" value="DUF429"/>
</dbReference>
<accession>A0A5J6VA98</accession>
<evidence type="ECO:0000256" key="1">
    <source>
        <dbReference type="SAM" id="MobiDB-lite"/>
    </source>
</evidence>
<organism evidence="2 3">
    <name type="scientific">Ornithinimicrobium pratense</name>
    <dbReference type="NCBI Taxonomy" id="2593973"/>
    <lineage>
        <taxon>Bacteria</taxon>
        <taxon>Bacillati</taxon>
        <taxon>Actinomycetota</taxon>
        <taxon>Actinomycetes</taxon>
        <taxon>Micrococcales</taxon>
        <taxon>Ornithinimicrobiaceae</taxon>
        <taxon>Ornithinimicrobium</taxon>
    </lineage>
</organism>
<protein>
    <submittedName>
        <fullName evidence="2">TIGR00725 family protein</fullName>
    </submittedName>
</protein>
<dbReference type="PANTHER" id="PTHR43393">
    <property type="entry name" value="CYTOKININ RIBOSIDE 5'-MONOPHOSPHATE PHOSPHORIBOHYDROLASE"/>
    <property type="match status" value="1"/>
</dbReference>
<dbReference type="Pfam" id="PF04250">
    <property type="entry name" value="DUF429"/>
    <property type="match status" value="1"/>
</dbReference>
<dbReference type="InterPro" id="IPR052341">
    <property type="entry name" value="LOG_family_nucleotidases"/>
</dbReference>
<dbReference type="SUPFAM" id="SSF102405">
    <property type="entry name" value="MCP/YpsA-like"/>
    <property type="match status" value="1"/>
</dbReference>
<dbReference type="NCBIfam" id="TIGR00725">
    <property type="entry name" value="TIGR00725 family protein"/>
    <property type="match status" value="1"/>
</dbReference>
<gene>
    <name evidence="2" type="ORF">FY030_05745</name>
</gene>
<dbReference type="Gene3D" id="3.40.50.450">
    <property type="match status" value="1"/>
</dbReference>
<dbReference type="Pfam" id="PF18306">
    <property type="entry name" value="LDcluster4"/>
    <property type="match status" value="1"/>
</dbReference>
<evidence type="ECO:0000313" key="3">
    <source>
        <dbReference type="Proteomes" id="UP000326546"/>
    </source>
</evidence>
<reference evidence="2 3" key="1">
    <citation type="submission" date="2019-09" db="EMBL/GenBank/DDBJ databases">
        <title>Serinicoccus pratensis sp. nov., isolated from meadow soil.</title>
        <authorList>
            <person name="Zhang W."/>
        </authorList>
    </citation>
    <scope>NUCLEOTIDE SEQUENCE [LARGE SCALE GENOMIC DNA]</scope>
    <source>
        <strain evidence="2 3">W204</strain>
    </source>
</reference>